<keyword evidence="3" id="KW-1185">Reference proteome</keyword>
<gene>
    <name evidence="2" type="ORF">FB45DRAFT_766221</name>
</gene>
<feature type="region of interest" description="Disordered" evidence="1">
    <location>
        <begin position="1"/>
        <end position="22"/>
    </location>
</feature>
<dbReference type="AlphaFoldDB" id="A0AAD7B040"/>
<evidence type="ECO:0000313" key="3">
    <source>
        <dbReference type="Proteomes" id="UP001221142"/>
    </source>
</evidence>
<evidence type="ECO:0008006" key="4">
    <source>
        <dbReference type="Google" id="ProtNLM"/>
    </source>
</evidence>
<organism evidence="2 3">
    <name type="scientific">Roridomyces roridus</name>
    <dbReference type="NCBI Taxonomy" id="1738132"/>
    <lineage>
        <taxon>Eukaryota</taxon>
        <taxon>Fungi</taxon>
        <taxon>Dikarya</taxon>
        <taxon>Basidiomycota</taxon>
        <taxon>Agaricomycotina</taxon>
        <taxon>Agaricomycetes</taxon>
        <taxon>Agaricomycetidae</taxon>
        <taxon>Agaricales</taxon>
        <taxon>Marasmiineae</taxon>
        <taxon>Mycenaceae</taxon>
        <taxon>Roridomyces</taxon>
    </lineage>
</organism>
<protein>
    <recommendedName>
        <fullName evidence="4">BED-type domain-containing protein</fullName>
    </recommendedName>
</protein>
<feature type="compositionally biased region" description="Basic residues" evidence="1">
    <location>
        <begin position="1"/>
        <end position="10"/>
    </location>
</feature>
<sequence length="188" mass="20912">MSTAPKRGRTSSKFNTNHFTRGREVGNSSNRYYWDCNYCSDAPDSTGREIEGRDNKLLSHIADSRKCPAAPSHARAEAARELAAKKPLVEQPDAATSTEMVIDVDVITVTGDGTGAAEKPKKKRKVTGTLDHYVDNALTQTQKNNADRKWLRFIVHANVAFRASDNEFLADFFSEIRPSYSAPSRYVL</sequence>
<evidence type="ECO:0000256" key="1">
    <source>
        <dbReference type="SAM" id="MobiDB-lite"/>
    </source>
</evidence>
<reference evidence="2" key="1">
    <citation type="submission" date="2023-03" db="EMBL/GenBank/DDBJ databases">
        <title>Massive genome expansion in bonnet fungi (Mycena s.s.) driven by repeated elements and novel gene families across ecological guilds.</title>
        <authorList>
            <consortium name="Lawrence Berkeley National Laboratory"/>
            <person name="Harder C.B."/>
            <person name="Miyauchi S."/>
            <person name="Viragh M."/>
            <person name="Kuo A."/>
            <person name="Thoen E."/>
            <person name="Andreopoulos B."/>
            <person name="Lu D."/>
            <person name="Skrede I."/>
            <person name="Drula E."/>
            <person name="Henrissat B."/>
            <person name="Morin E."/>
            <person name="Kohler A."/>
            <person name="Barry K."/>
            <person name="LaButti K."/>
            <person name="Morin E."/>
            <person name="Salamov A."/>
            <person name="Lipzen A."/>
            <person name="Mereny Z."/>
            <person name="Hegedus B."/>
            <person name="Baldrian P."/>
            <person name="Stursova M."/>
            <person name="Weitz H."/>
            <person name="Taylor A."/>
            <person name="Grigoriev I.V."/>
            <person name="Nagy L.G."/>
            <person name="Martin F."/>
            <person name="Kauserud H."/>
        </authorList>
    </citation>
    <scope>NUCLEOTIDE SEQUENCE</scope>
    <source>
        <strain evidence="2">9284</strain>
    </source>
</reference>
<dbReference type="Proteomes" id="UP001221142">
    <property type="component" value="Unassembled WGS sequence"/>
</dbReference>
<proteinExistence type="predicted"/>
<comment type="caution">
    <text evidence="2">The sequence shown here is derived from an EMBL/GenBank/DDBJ whole genome shotgun (WGS) entry which is preliminary data.</text>
</comment>
<feature type="non-terminal residue" evidence="2">
    <location>
        <position position="1"/>
    </location>
</feature>
<evidence type="ECO:0000313" key="2">
    <source>
        <dbReference type="EMBL" id="KAJ7606015.1"/>
    </source>
</evidence>
<dbReference type="EMBL" id="JARKIF010000065">
    <property type="protein sequence ID" value="KAJ7606015.1"/>
    <property type="molecule type" value="Genomic_DNA"/>
</dbReference>
<accession>A0AAD7B040</accession>
<name>A0AAD7B040_9AGAR</name>